<proteinExistence type="predicted"/>
<sequence length="146" mass="15836">MASRPTDRSGHASCVLFSSFLVPFSTRTAPSTPHGDARSLSSLGHVVRVQRPAQGLARAIRCDPGACWRGSGSESYARGWALRDSAHPRLPHDSPHPPLSLQAAASHSMARWLSRSGAWRAPWWVAGRARRASGIPACFCTRATRR</sequence>
<gene>
    <name evidence="1" type="ORF">LtaPh_2926551</name>
</gene>
<dbReference type="EMBL" id="BLBS01000041">
    <property type="protein sequence ID" value="GET90537.1"/>
    <property type="molecule type" value="Genomic_DNA"/>
</dbReference>
<evidence type="ECO:0000313" key="1">
    <source>
        <dbReference type="EMBL" id="GET90537.1"/>
    </source>
</evidence>
<dbReference type="AlphaFoldDB" id="A0A640KSL8"/>
<evidence type="ECO:0000313" key="2">
    <source>
        <dbReference type="Proteomes" id="UP000419144"/>
    </source>
</evidence>
<accession>A0A640KSL8</accession>
<protein>
    <submittedName>
        <fullName evidence="1">Unspecified product</fullName>
    </submittedName>
</protein>
<reference evidence="1" key="1">
    <citation type="submission" date="2019-11" db="EMBL/GenBank/DDBJ databases">
        <title>Leishmania tarentolae CDS.</title>
        <authorList>
            <person name="Goto Y."/>
            <person name="Yamagishi J."/>
        </authorList>
    </citation>
    <scope>NUCLEOTIDE SEQUENCE [LARGE SCALE GENOMIC DNA]</scope>
    <source>
        <strain evidence="1">Parrot Tar II</strain>
    </source>
</reference>
<keyword evidence="2" id="KW-1185">Reference proteome</keyword>
<comment type="caution">
    <text evidence="1">The sequence shown here is derived from an EMBL/GenBank/DDBJ whole genome shotgun (WGS) entry which is preliminary data.</text>
</comment>
<name>A0A640KSL8_LEITA</name>
<dbReference type="VEuPathDB" id="TriTrypDB:LtaPh_2926551"/>
<organism evidence="1 2">
    <name type="scientific">Leishmania tarentolae</name>
    <name type="common">Sauroleishmania tarentolae</name>
    <dbReference type="NCBI Taxonomy" id="5689"/>
    <lineage>
        <taxon>Eukaryota</taxon>
        <taxon>Discoba</taxon>
        <taxon>Euglenozoa</taxon>
        <taxon>Kinetoplastea</taxon>
        <taxon>Metakinetoplastina</taxon>
        <taxon>Trypanosomatida</taxon>
        <taxon>Trypanosomatidae</taxon>
        <taxon>Leishmaniinae</taxon>
        <taxon>Leishmania</taxon>
        <taxon>lizard Leishmania</taxon>
    </lineage>
</organism>
<dbReference type="Proteomes" id="UP000419144">
    <property type="component" value="Unassembled WGS sequence"/>
</dbReference>